<gene>
    <name evidence="3" type="ORF">G6N77_14825</name>
</gene>
<proteinExistence type="predicted"/>
<sequence>MSADPLESEPAKGDGLLERQAPPPPSHPAPAERVEALTEGLIELLEQAVNEPWRWQKLLDNSATLWRYSGGNAAMLMAQMQERGKEPPTLVAGYKEWERHGRYVLKGEHALWVIAPRTARAEEEIDPKNPLSVAAATESGGSKRTRIVGWRGQAVFDVSQTEGEPLMVPTRGAEVDPSIEGKHQELWQSLVTVAGQRGFAVDVSQSQHSLASGYTNFARHLISVGEWLEPVERVAVLAHEIGHVMLHGPDDALGKLYGSSTEHRGLAEVEAESIAYTVLKAHGIDRGPQSSSYLAGWADAVLEAEADSIMQSAAGCKLLSRADIAKSVLARVTSASKSILDVTQPADSGGRLSPGSRDLALASRSPHHAVVTRTRSAITNGLILGCGNRIEYYDIFQNRLD</sequence>
<evidence type="ECO:0000313" key="3">
    <source>
        <dbReference type="EMBL" id="NGN84719.1"/>
    </source>
</evidence>
<comment type="caution">
    <text evidence="3">The sequence shown here is derived from an EMBL/GenBank/DDBJ whole genome shotgun (WGS) entry which is preliminary data.</text>
</comment>
<feature type="region of interest" description="Disordered" evidence="1">
    <location>
        <begin position="1"/>
        <end position="32"/>
    </location>
</feature>
<name>A0ABX0DCR6_9MICC</name>
<protein>
    <submittedName>
        <fullName evidence="3">DUF1738 domain-containing protein</fullName>
    </submittedName>
</protein>
<feature type="domain" description="N-terminal" evidence="2">
    <location>
        <begin position="35"/>
        <end position="156"/>
    </location>
</feature>
<evidence type="ECO:0000313" key="4">
    <source>
        <dbReference type="Proteomes" id="UP000479226"/>
    </source>
</evidence>
<evidence type="ECO:0000259" key="2">
    <source>
        <dbReference type="Pfam" id="PF08401"/>
    </source>
</evidence>
<dbReference type="Pfam" id="PF08401">
    <property type="entry name" value="ArdcN"/>
    <property type="match status" value="1"/>
</dbReference>
<dbReference type="Gene3D" id="1.10.10.2910">
    <property type="match status" value="1"/>
</dbReference>
<keyword evidence="4" id="KW-1185">Reference proteome</keyword>
<evidence type="ECO:0000256" key="1">
    <source>
        <dbReference type="SAM" id="MobiDB-lite"/>
    </source>
</evidence>
<accession>A0ABX0DCR6</accession>
<organism evidence="3 4">
    <name type="scientific">Arthrobacter silviterrae</name>
    <dbReference type="NCBI Taxonomy" id="2026658"/>
    <lineage>
        <taxon>Bacteria</taxon>
        <taxon>Bacillati</taxon>
        <taxon>Actinomycetota</taxon>
        <taxon>Actinomycetes</taxon>
        <taxon>Micrococcales</taxon>
        <taxon>Micrococcaceae</taxon>
        <taxon>Arthrobacter</taxon>
    </lineage>
</organism>
<dbReference type="Proteomes" id="UP000479226">
    <property type="component" value="Unassembled WGS sequence"/>
</dbReference>
<dbReference type="EMBL" id="JAAKZI010000028">
    <property type="protein sequence ID" value="NGN84719.1"/>
    <property type="molecule type" value="Genomic_DNA"/>
</dbReference>
<dbReference type="RefSeq" id="WP_165182944.1">
    <property type="nucleotide sequence ID" value="NZ_JAAKZI010000028.1"/>
</dbReference>
<reference evidence="3 4" key="1">
    <citation type="submission" date="2020-02" db="EMBL/GenBank/DDBJ databases">
        <title>Genome sequence of the type strain DSM 27180 of Arthrobacter silviterrae.</title>
        <authorList>
            <person name="Gao J."/>
            <person name="Sun J."/>
        </authorList>
    </citation>
    <scope>NUCLEOTIDE SEQUENCE [LARGE SCALE GENOMIC DNA]</scope>
    <source>
        <strain evidence="3 4">DSM 27180</strain>
    </source>
</reference>
<dbReference type="InterPro" id="IPR013610">
    <property type="entry name" value="ArdC_N"/>
</dbReference>